<accession>A0A377C8J9</accession>
<dbReference type="AlphaFoldDB" id="A0A377C8J9"/>
<gene>
    <name evidence="1" type="ORF">NCTC13148_03718</name>
</gene>
<protein>
    <submittedName>
        <fullName evidence="1">Tn7-like transposition protein TnsC</fullName>
    </submittedName>
</protein>
<reference evidence="1 2" key="1">
    <citation type="submission" date="2018-06" db="EMBL/GenBank/DDBJ databases">
        <authorList>
            <consortium name="Pathogen Informatics"/>
            <person name="Doyle S."/>
        </authorList>
    </citation>
    <scope>NUCLEOTIDE SEQUENCE [LARGE SCALE GENOMIC DNA]</scope>
    <source>
        <strain evidence="1 2">NCTC13148</strain>
    </source>
</reference>
<organism evidence="1 2">
    <name type="scientific">Escherichia coli</name>
    <dbReference type="NCBI Taxonomy" id="562"/>
    <lineage>
        <taxon>Bacteria</taxon>
        <taxon>Pseudomonadati</taxon>
        <taxon>Pseudomonadota</taxon>
        <taxon>Gammaproteobacteria</taxon>
        <taxon>Enterobacterales</taxon>
        <taxon>Enterobacteriaceae</taxon>
        <taxon>Escherichia</taxon>
    </lineage>
</organism>
<dbReference type="EMBL" id="UGET01000004">
    <property type="protein sequence ID" value="STL85962.1"/>
    <property type="molecule type" value="Genomic_DNA"/>
</dbReference>
<name>A0A377C8J9_ECOLX</name>
<sequence>MRIARRAESGGYMKIKNVRYDSQDWQSFIHYLWPLQWTNVETPLNDELNEKLFILSKGNIGLAQMIYRGAQLKVIGSGNEIITGAVLSASVPVLVSHTEEYKDTPLPGAATEDEEAKWLSASNEGDASAKIMAEKSLKSLIPGDIDRPQHKEFVGK</sequence>
<dbReference type="Proteomes" id="UP000254255">
    <property type="component" value="Unassembled WGS sequence"/>
</dbReference>
<evidence type="ECO:0000313" key="1">
    <source>
        <dbReference type="EMBL" id="STL85962.1"/>
    </source>
</evidence>
<evidence type="ECO:0000313" key="2">
    <source>
        <dbReference type="Proteomes" id="UP000254255"/>
    </source>
</evidence>
<proteinExistence type="predicted"/>